<dbReference type="Pfam" id="PF07678">
    <property type="entry name" value="TED_complement"/>
    <property type="match status" value="1"/>
</dbReference>
<protein>
    <submittedName>
        <fullName evidence="4">A-macroglobulin complement component</fullName>
    </submittedName>
</protein>
<accession>A0A077ZQ45</accession>
<name>A0A077ZQ45_STYLE</name>
<dbReference type="Proteomes" id="UP000039865">
    <property type="component" value="Unassembled WGS sequence"/>
</dbReference>
<dbReference type="OrthoDB" id="9998011at2759"/>
<feature type="chain" id="PRO_5001728960" evidence="2">
    <location>
        <begin position="29"/>
        <end position="1532"/>
    </location>
</feature>
<dbReference type="Pfam" id="PF00207">
    <property type="entry name" value="A2M"/>
    <property type="match status" value="1"/>
</dbReference>
<dbReference type="InterPro" id="IPR001599">
    <property type="entry name" value="Macroglobln_a2"/>
</dbReference>
<evidence type="ECO:0000313" key="5">
    <source>
        <dbReference type="Proteomes" id="UP000039865"/>
    </source>
</evidence>
<proteinExistence type="predicted"/>
<feature type="signal peptide" evidence="2">
    <location>
        <begin position="1"/>
        <end position="28"/>
    </location>
</feature>
<keyword evidence="2" id="KW-0732">Signal</keyword>
<reference evidence="4 5" key="1">
    <citation type="submission" date="2014-06" db="EMBL/GenBank/DDBJ databases">
        <authorList>
            <person name="Swart Estienne"/>
        </authorList>
    </citation>
    <scope>NUCLEOTIDE SEQUENCE [LARGE SCALE GENOMIC DNA]</scope>
    <source>
        <strain evidence="4 5">130c</strain>
    </source>
</reference>
<dbReference type="GO" id="GO:0004866">
    <property type="term" value="F:endopeptidase inhibitor activity"/>
    <property type="evidence" value="ECO:0007669"/>
    <property type="project" value="InterPro"/>
</dbReference>
<feature type="compositionally biased region" description="Low complexity" evidence="1">
    <location>
        <begin position="521"/>
        <end position="552"/>
    </location>
</feature>
<keyword evidence="5" id="KW-1185">Reference proteome</keyword>
<gene>
    <name evidence="4" type="primary">Contig13742.g14661</name>
    <name evidence="4" type="ORF">STYLEM_531</name>
</gene>
<sequence length="1532" mass="169962">MLSKKQLAKASLLLILFNLLISFNEVKSGFLQESLSIYNQQPHKIAYQKRTANYDLSLESKHPLLQGDFSYNMTWLQNQINNATDDILPVQSPRLHASIKLDKLKYLPNDVVFIEVLLFNSLNVTPVAITTLPANDQRNQFYNLTIEVRDSSSNLLFTTTAKASFSTAVTSFKLPSTISAGTYIVSALNSVVATALTQFTVINLPKDKIIVQSQFLQQSYNPGSVATGIVRVTDQNQYLINTTITSLSYFVRYSNSTSANTSIILTSTRADAIINFTIPRYLNTSSAMIIYTIRIENETFNYQQSLQINNPELIAIDAFVSTGSLVFNVPNIFYFQAYQSRENSQPLEFQNATLKQSFANKSEIVIGQVSTYSQGRGSFKYTPHRNETGLIIEISVNGQLVRRSLNLQNSQNPYSPSAEVTFSILNANRVIGNNDMLVLQFITNEQVKENDDYLLQIKLKESILYQQQLTFSPSSIRNLSVLARQFPLINGGVLNLNLYKLSEQFKNFYRNIQIQPVVNQTNGTNGNRTNNSTNSTGNSTNATANSTNNASSSNATTVVITPSFSKLQDVITWLEPKGELIIFKRPSDRLIVNITLDKTSYSPGDLVTYTIRVINSTTGRVVGLDSYVTLTAVDILGLQRENQDLLLPSSIQSRLYLSQEIANFDNENLQKLTNFETLNDPNSATTESLDLLFGLQQWRNGAFDIQNLAIISQLGKNLSLSDSQAFQGLYNYVFYRAQANQTNQTTTRAQLTLRSGEQGYQEDPKDYMVGISNPRNWLHPVRADFATVPGVQDLTQTVLFQSALVVKNGLATGKFNLNDRLSNYILSADAFNANGVLGYNYAQFGTFESFKLSMSAPEFMVVGDAIKIPVNITNLNTAAVSVVISQDLSKSAVQDFRISQLPAQNIPAGQTLRTFITATALQVNPTASLSLIANGTVARRIVISTGQVNLSIVDQIMKQKSQTRGTLIGSNARAAGPSNQFLQMNLTNDLNQSSSKYFLSVYPNLLSILEDTVQTVSEIRQGNVEQVASALYPLALKFSLLKTQSPQTSETQVQLYQLQQELENQLQAILTHRIQVDDNSRFNGNDISNEAMTAYALQFLIDISNITTVDKSLINQLAGYLISRRNGRGGFIQSFSSPLAQSVPEVTLNAYIVNVLTYHNPSVSLTIEINSLKSFVDAQLRINQGDGYILTLLAQSLFRQKRTAEATVYTDALTRLMSSDGRVVSNQTTTLSVFLSNGTNLDIETTALAIQAWNFNTVKYANQIGNATNYLISQIDRGLIGGSQGTYLGLKAIQSYFTSSGFPVINGNGSFFLKVNDVTVETISFRSNQQEAIKFDISEYIKTKGNSRIFAPGASINFNVGVQGFSLNAGQTKDFRAVLSISHRYMVNQSYVDPGPANLTTDFSVLLRNYRNLGLDNQTGRLFPIQVKFQNIFANGSAQSGQLNVILHPPSCLELDLESTYKLIEDGEINDFQVIPLSGQAVLFINSMFPGQVKNFQINYIQKYAGQCQLRDNIIYQSYGDFELYSKTTTEL</sequence>
<dbReference type="InParanoid" id="A0A077ZQ45"/>
<evidence type="ECO:0000256" key="1">
    <source>
        <dbReference type="SAM" id="MobiDB-lite"/>
    </source>
</evidence>
<organism evidence="4 5">
    <name type="scientific">Stylonychia lemnae</name>
    <name type="common">Ciliate</name>
    <dbReference type="NCBI Taxonomy" id="5949"/>
    <lineage>
        <taxon>Eukaryota</taxon>
        <taxon>Sar</taxon>
        <taxon>Alveolata</taxon>
        <taxon>Ciliophora</taxon>
        <taxon>Intramacronucleata</taxon>
        <taxon>Spirotrichea</taxon>
        <taxon>Stichotrichia</taxon>
        <taxon>Sporadotrichida</taxon>
        <taxon>Oxytrichidae</taxon>
        <taxon>Stylonychinae</taxon>
        <taxon>Stylonychia</taxon>
    </lineage>
</organism>
<dbReference type="Gene3D" id="1.50.10.20">
    <property type="match status" value="1"/>
</dbReference>
<evidence type="ECO:0000313" key="4">
    <source>
        <dbReference type="EMBL" id="CDW71584.1"/>
    </source>
</evidence>
<dbReference type="SMART" id="SM01360">
    <property type="entry name" value="A2M"/>
    <property type="match status" value="1"/>
</dbReference>
<dbReference type="GO" id="GO:0005615">
    <property type="term" value="C:extracellular space"/>
    <property type="evidence" value="ECO:0007669"/>
    <property type="project" value="InterPro"/>
</dbReference>
<dbReference type="EMBL" id="CCKQ01000503">
    <property type="protein sequence ID" value="CDW71584.1"/>
    <property type="molecule type" value="Genomic_DNA"/>
</dbReference>
<feature type="region of interest" description="Disordered" evidence="1">
    <location>
        <begin position="519"/>
        <end position="552"/>
    </location>
</feature>
<dbReference type="SUPFAM" id="SSF48239">
    <property type="entry name" value="Terpenoid cyclases/Protein prenyltransferases"/>
    <property type="match status" value="1"/>
</dbReference>
<feature type="domain" description="Alpha-2-macroglobulin" evidence="3">
    <location>
        <begin position="797"/>
        <end position="886"/>
    </location>
</feature>
<dbReference type="InterPro" id="IPR011626">
    <property type="entry name" value="Alpha-macroglobulin_TED"/>
</dbReference>
<evidence type="ECO:0000256" key="2">
    <source>
        <dbReference type="SAM" id="SignalP"/>
    </source>
</evidence>
<evidence type="ECO:0000259" key="3">
    <source>
        <dbReference type="SMART" id="SM01360"/>
    </source>
</evidence>
<dbReference type="InterPro" id="IPR008930">
    <property type="entry name" value="Terpenoid_cyclase/PrenylTrfase"/>
</dbReference>